<dbReference type="Proteomes" id="UP000664859">
    <property type="component" value="Unassembled WGS sequence"/>
</dbReference>
<dbReference type="OrthoDB" id="10017101at2759"/>
<evidence type="ECO:0000313" key="3">
    <source>
        <dbReference type="Proteomes" id="UP000664859"/>
    </source>
</evidence>
<keyword evidence="2" id="KW-0489">Methyltransferase</keyword>
<reference evidence="2" key="1">
    <citation type="submission" date="2021-02" db="EMBL/GenBank/DDBJ databases">
        <title>First Annotated Genome of the Yellow-green Alga Tribonema minus.</title>
        <authorList>
            <person name="Mahan K.M."/>
        </authorList>
    </citation>
    <scope>NUCLEOTIDE SEQUENCE</scope>
    <source>
        <strain evidence="2">UTEX B ZZ1240</strain>
    </source>
</reference>
<protein>
    <submittedName>
        <fullName evidence="2">S-adenosyl-L-methionine-dependent methyltransferase</fullName>
    </submittedName>
</protein>
<evidence type="ECO:0000259" key="1">
    <source>
        <dbReference type="Pfam" id="PF08241"/>
    </source>
</evidence>
<dbReference type="InterPro" id="IPR029063">
    <property type="entry name" value="SAM-dependent_MTases_sf"/>
</dbReference>
<dbReference type="AlphaFoldDB" id="A0A835YU37"/>
<gene>
    <name evidence="2" type="ORF">JKP88DRAFT_246165</name>
</gene>
<dbReference type="PANTHER" id="PTHR43591">
    <property type="entry name" value="METHYLTRANSFERASE"/>
    <property type="match status" value="1"/>
</dbReference>
<dbReference type="PANTHER" id="PTHR43591:SF99">
    <property type="entry name" value="OS06G0646000 PROTEIN"/>
    <property type="match status" value="1"/>
</dbReference>
<organism evidence="2 3">
    <name type="scientific">Tribonema minus</name>
    <dbReference type="NCBI Taxonomy" id="303371"/>
    <lineage>
        <taxon>Eukaryota</taxon>
        <taxon>Sar</taxon>
        <taxon>Stramenopiles</taxon>
        <taxon>Ochrophyta</taxon>
        <taxon>PX clade</taxon>
        <taxon>Xanthophyceae</taxon>
        <taxon>Tribonematales</taxon>
        <taxon>Tribonemataceae</taxon>
        <taxon>Tribonema</taxon>
    </lineage>
</organism>
<dbReference type="SUPFAM" id="SSF53335">
    <property type="entry name" value="S-adenosyl-L-methionine-dependent methyltransferases"/>
    <property type="match status" value="1"/>
</dbReference>
<name>A0A835YU37_9STRA</name>
<dbReference type="Gene3D" id="3.40.50.150">
    <property type="entry name" value="Vaccinia Virus protein VP39"/>
    <property type="match status" value="1"/>
</dbReference>
<dbReference type="EMBL" id="JAFCMP010000312">
    <property type="protein sequence ID" value="KAG5181606.1"/>
    <property type="molecule type" value="Genomic_DNA"/>
</dbReference>
<dbReference type="InterPro" id="IPR013216">
    <property type="entry name" value="Methyltransf_11"/>
</dbReference>
<keyword evidence="2" id="KW-0808">Transferase</keyword>
<accession>A0A835YU37</accession>
<comment type="caution">
    <text evidence="2">The sequence shown here is derived from an EMBL/GenBank/DDBJ whole genome shotgun (WGS) entry which is preliminary data.</text>
</comment>
<sequence>MPSSSTKPSSDAVKGKLLEIFGVSNPQNAAAAGEYDEVLASPAGAKPVREAVRLFGPAGALRYMIDADGRRWRSNGVYTDFVGDDAKAPWDLSRSERIMEGTFQSPLVSFVYERGWRQAFNANGFPGIDKEFEEVAEFFSPVQGPSSVVMDLSCGSGLMTRRLVKSNRYGRVIAGDLSPSMLGEAAQRFDKAGLTRPEFLRCDVSQLPIQSGSVDGLHAGAALHCWTQLEAGLREVYRVLKPGGRFYASTFLVAATINTPLNQNGYKFFTVSELERYMREAGFETVTVMQSGRACALIRCVKADNNDNKAPDALAILQEPGMVAVAQEPGMVVVAEEPEQEQEFSAIVPPSLDAPLEPFEE</sequence>
<keyword evidence="3" id="KW-1185">Reference proteome</keyword>
<dbReference type="GO" id="GO:0032259">
    <property type="term" value="P:methylation"/>
    <property type="evidence" value="ECO:0007669"/>
    <property type="project" value="UniProtKB-KW"/>
</dbReference>
<feature type="domain" description="Methyltransferase type 11" evidence="1">
    <location>
        <begin position="151"/>
        <end position="247"/>
    </location>
</feature>
<evidence type="ECO:0000313" key="2">
    <source>
        <dbReference type="EMBL" id="KAG5181606.1"/>
    </source>
</evidence>
<dbReference type="GO" id="GO:0008757">
    <property type="term" value="F:S-adenosylmethionine-dependent methyltransferase activity"/>
    <property type="evidence" value="ECO:0007669"/>
    <property type="project" value="InterPro"/>
</dbReference>
<dbReference type="CDD" id="cd02440">
    <property type="entry name" value="AdoMet_MTases"/>
    <property type="match status" value="1"/>
</dbReference>
<proteinExistence type="predicted"/>
<dbReference type="Pfam" id="PF08241">
    <property type="entry name" value="Methyltransf_11"/>
    <property type="match status" value="1"/>
</dbReference>